<comment type="caution">
    <text evidence="3">The sequence shown here is derived from an EMBL/GenBank/DDBJ whole genome shotgun (WGS) entry which is preliminary data.</text>
</comment>
<keyword evidence="1" id="KW-0732">Signal</keyword>
<dbReference type="Pfam" id="PF19078">
    <property type="entry name" value="Big_12"/>
    <property type="match status" value="1"/>
</dbReference>
<dbReference type="RefSeq" id="WP_377301116.1">
    <property type="nucleotide sequence ID" value="NZ_CP180191.1"/>
</dbReference>
<evidence type="ECO:0000313" key="4">
    <source>
        <dbReference type="Proteomes" id="UP001595556"/>
    </source>
</evidence>
<keyword evidence="4" id="KW-1185">Reference proteome</keyword>
<dbReference type="Proteomes" id="UP001595556">
    <property type="component" value="Unassembled WGS sequence"/>
</dbReference>
<dbReference type="EMBL" id="JBHRTI010000003">
    <property type="protein sequence ID" value="MFC3146695.1"/>
    <property type="molecule type" value="Genomic_DNA"/>
</dbReference>
<reference evidence="4" key="1">
    <citation type="journal article" date="2019" name="Int. J. Syst. Evol. Microbiol.">
        <title>The Global Catalogue of Microorganisms (GCM) 10K type strain sequencing project: providing services to taxonomists for standard genome sequencing and annotation.</title>
        <authorList>
            <consortium name="The Broad Institute Genomics Platform"/>
            <consortium name="The Broad Institute Genome Sequencing Center for Infectious Disease"/>
            <person name="Wu L."/>
            <person name="Ma J."/>
        </authorList>
    </citation>
    <scope>NUCLEOTIDE SEQUENCE [LARGE SCALE GENOMIC DNA]</scope>
    <source>
        <strain evidence="4">KCTC 52168</strain>
    </source>
</reference>
<proteinExistence type="predicted"/>
<dbReference type="PROSITE" id="PS51257">
    <property type="entry name" value="PROKAR_LIPOPROTEIN"/>
    <property type="match status" value="1"/>
</dbReference>
<feature type="signal peptide" evidence="1">
    <location>
        <begin position="1"/>
        <end position="22"/>
    </location>
</feature>
<evidence type="ECO:0000256" key="1">
    <source>
        <dbReference type="SAM" id="SignalP"/>
    </source>
</evidence>
<organism evidence="3 4">
    <name type="scientific">Piscinibacterium candidicorallinum</name>
    <dbReference type="NCBI Taxonomy" id="1793872"/>
    <lineage>
        <taxon>Bacteria</taxon>
        <taxon>Pseudomonadati</taxon>
        <taxon>Pseudomonadota</taxon>
        <taxon>Betaproteobacteria</taxon>
        <taxon>Burkholderiales</taxon>
        <taxon>Piscinibacterium</taxon>
    </lineage>
</organism>
<feature type="domain" description="Bacterial Ig-like" evidence="2">
    <location>
        <begin position="43"/>
        <end position="138"/>
    </location>
</feature>
<gene>
    <name evidence="3" type="ORF">ACFOEN_03455</name>
</gene>
<evidence type="ECO:0000259" key="2">
    <source>
        <dbReference type="Pfam" id="PF19078"/>
    </source>
</evidence>
<evidence type="ECO:0000313" key="3">
    <source>
        <dbReference type="EMBL" id="MFC3146695.1"/>
    </source>
</evidence>
<name>A0ABV7H2K3_9BURK</name>
<protein>
    <submittedName>
        <fullName evidence="3">Ig-like domain-containing protein</fullName>
    </submittedName>
</protein>
<accession>A0ABV7H2K3</accession>
<sequence length="694" mass="70516">MTRSTRHIRAALSAAVFALLLAACGGGSGEPPPPRPDSVVPSAPPVVTITNNVSAEVATGPITFTFSFNRDVGTSFTTEDVVVTGGTKGAFARLSGTSATLVVAPNAAATGTVTITVPANSVTDATGTGNAAVSATKAFNTVAPPPPPPPASGPVVLANFDDIRPPVAGFEGAEGSAIEVGPSGGGSGNSFKVLRSGGQPFALGIIDTAVPFTATRRIIRAQVFSPLAGIPMVMKVEGPGGANSGDVQANEQVVVGWQTLTWTFSGIDPALTYNKIVLLPRLGTVDAPPGRAYYFDAITLTEPSTGATIVANFDDIRPPVAGFEGAEGSAIEVGPSGGGSGNSFKVLRSGGQPFALGIIDVVVPFTATRRTISAQVYSPLAGIPMVMKVEGPGGANSGDVQANEQVVVGWQTLTWTFSGIDPALTYNKIVLLPRLGTVDAPPGRAYYFDTISLLAASAGGGSGPLIFSTGFGTGRRTVEGGEYNGFSGSNLDGFNCNGAPENCGGDGGFVPSSTAADSFFFYYYQTATPAADLYMGIYVQAPGLVGGFSPSADTPGVQVGAQTTLRFKLGQNPEWFSSATNNFMIVMDLGKRYTAGGATCRLQLRRVVTPTAQAATDYAIPLSSFALVQDCGGAVTSVAQALAASPVSQISFQGVGGGIALSDGARTSGANRSVTDSGGRYPTTIVLQGGIRFD</sequence>
<feature type="chain" id="PRO_5046948993" evidence="1">
    <location>
        <begin position="23"/>
        <end position="694"/>
    </location>
</feature>
<dbReference type="InterPro" id="IPR044048">
    <property type="entry name" value="Big_12"/>
</dbReference>